<dbReference type="Gene3D" id="1.10.3990.20">
    <property type="entry name" value="protein bp1543"/>
    <property type="match status" value="1"/>
</dbReference>
<feature type="domain" description="Ribbon-helix-helix" evidence="1">
    <location>
        <begin position="5"/>
        <end position="67"/>
    </location>
</feature>
<dbReference type="GO" id="GO:0003677">
    <property type="term" value="F:DNA binding"/>
    <property type="evidence" value="ECO:0007669"/>
    <property type="project" value="UniProtKB-KW"/>
</dbReference>
<dbReference type="RefSeq" id="WP_085465175.1">
    <property type="nucleotide sequence ID" value="NZ_FXBL01000004.1"/>
</dbReference>
<proteinExistence type="predicted"/>
<evidence type="ECO:0000313" key="3">
    <source>
        <dbReference type="Proteomes" id="UP000193083"/>
    </source>
</evidence>
<dbReference type="InterPro" id="IPR027373">
    <property type="entry name" value="RHH_dom"/>
</dbReference>
<evidence type="ECO:0000313" key="2">
    <source>
        <dbReference type="EMBL" id="SMH46130.1"/>
    </source>
</evidence>
<accession>A0A1X7P734</accession>
<keyword evidence="3" id="KW-1185">Reference proteome</keyword>
<organism evidence="2 3">
    <name type="scientific">Mesorhizobium australicum</name>
    <dbReference type="NCBI Taxonomy" id="536018"/>
    <lineage>
        <taxon>Bacteria</taxon>
        <taxon>Pseudomonadati</taxon>
        <taxon>Pseudomonadota</taxon>
        <taxon>Alphaproteobacteria</taxon>
        <taxon>Hyphomicrobiales</taxon>
        <taxon>Phyllobacteriaceae</taxon>
        <taxon>Mesorhizobium</taxon>
    </lineage>
</organism>
<dbReference type="Pfam" id="PF13467">
    <property type="entry name" value="RHH_4"/>
    <property type="match status" value="1"/>
</dbReference>
<dbReference type="Proteomes" id="UP000193083">
    <property type="component" value="Unassembled WGS sequence"/>
</dbReference>
<keyword evidence="2" id="KW-0238">DNA-binding</keyword>
<gene>
    <name evidence="2" type="ORF">SAMN02982922_3337</name>
</gene>
<name>A0A1X7P734_9HYPH</name>
<reference evidence="2 3" key="1">
    <citation type="submission" date="2017-04" db="EMBL/GenBank/DDBJ databases">
        <authorList>
            <person name="Afonso C.L."/>
            <person name="Miller P.J."/>
            <person name="Scott M.A."/>
            <person name="Spackman E."/>
            <person name="Goraichik I."/>
            <person name="Dimitrov K.M."/>
            <person name="Suarez D.L."/>
            <person name="Swayne D.E."/>
        </authorList>
    </citation>
    <scope>NUCLEOTIDE SEQUENCE [LARGE SCALE GENOMIC DNA]</scope>
    <source>
        <strain evidence="2 3">B5P</strain>
    </source>
</reference>
<evidence type="ECO:0000259" key="1">
    <source>
        <dbReference type="Pfam" id="PF13467"/>
    </source>
</evidence>
<protein>
    <submittedName>
        <fullName evidence="2">Predicted DNA-binding protein, contains Ribbon-helix-helix (RHH) domain</fullName>
    </submittedName>
</protein>
<dbReference type="EMBL" id="FXBL01000004">
    <property type="protein sequence ID" value="SMH46130.1"/>
    <property type="molecule type" value="Genomic_DNA"/>
</dbReference>
<dbReference type="InterPro" id="IPR038268">
    <property type="entry name" value="RHH_sf"/>
</dbReference>
<dbReference type="OrthoDB" id="7477016at2"/>
<sequence length="82" mass="8830">MSSVRKRSVSIRGHRTSFSVEQEFFDALEEIASARGISFAALVAEVDAARPRDANLSSALRVYALRQAQAGHPAAVDDGLVE</sequence>
<dbReference type="AlphaFoldDB" id="A0A1X7P734"/>